<organism evidence="3 4">
    <name type="scientific">Thelonectria olida</name>
    <dbReference type="NCBI Taxonomy" id="1576542"/>
    <lineage>
        <taxon>Eukaryota</taxon>
        <taxon>Fungi</taxon>
        <taxon>Dikarya</taxon>
        <taxon>Ascomycota</taxon>
        <taxon>Pezizomycotina</taxon>
        <taxon>Sordariomycetes</taxon>
        <taxon>Hypocreomycetidae</taxon>
        <taxon>Hypocreales</taxon>
        <taxon>Nectriaceae</taxon>
        <taxon>Thelonectria</taxon>
    </lineage>
</organism>
<name>A0A9P8WFT7_9HYPO</name>
<dbReference type="Proteomes" id="UP000777438">
    <property type="component" value="Unassembled WGS sequence"/>
</dbReference>
<evidence type="ECO:0000313" key="4">
    <source>
        <dbReference type="Proteomes" id="UP000777438"/>
    </source>
</evidence>
<feature type="region of interest" description="Disordered" evidence="1">
    <location>
        <begin position="161"/>
        <end position="183"/>
    </location>
</feature>
<sequence>MDARKRSYSIQRQASWCRLPPSAFMYLFFLFFFSFRGQFTCPFKGPRERQLTCLENVDRLCGEALQYSHCMGNYRDFHDSHNKDEITHQLSPTHLSIDNNFKLRMSNSQSSQREYAACLRSCKSSTNRLGWGRYGGSSRVQGSVFHARRPEVRGGHFSTAAKIHPLPSAPTKGRRGLSEAGPRSEGCLQRGMLQNKVEIPYLTLCQALSLSSPAFSWV</sequence>
<proteinExistence type="predicted"/>
<dbReference type="AlphaFoldDB" id="A0A9P8WFT7"/>
<feature type="transmembrane region" description="Helical" evidence="2">
    <location>
        <begin position="21"/>
        <end position="39"/>
    </location>
</feature>
<keyword evidence="2" id="KW-0472">Membrane</keyword>
<dbReference type="EMBL" id="JAGPYM010000002">
    <property type="protein sequence ID" value="KAH6898301.1"/>
    <property type="molecule type" value="Genomic_DNA"/>
</dbReference>
<keyword evidence="4" id="KW-1185">Reference proteome</keyword>
<accession>A0A9P8WFT7</accession>
<evidence type="ECO:0000256" key="1">
    <source>
        <dbReference type="SAM" id="MobiDB-lite"/>
    </source>
</evidence>
<gene>
    <name evidence="3" type="ORF">B0T10DRAFT_103297</name>
</gene>
<keyword evidence="2" id="KW-0812">Transmembrane</keyword>
<evidence type="ECO:0000256" key="2">
    <source>
        <dbReference type="SAM" id="Phobius"/>
    </source>
</evidence>
<reference evidence="3 4" key="1">
    <citation type="journal article" date="2021" name="Nat. Commun.">
        <title>Genetic determinants of endophytism in the Arabidopsis root mycobiome.</title>
        <authorList>
            <person name="Mesny F."/>
            <person name="Miyauchi S."/>
            <person name="Thiergart T."/>
            <person name="Pickel B."/>
            <person name="Atanasova L."/>
            <person name="Karlsson M."/>
            <person name="Huettel B."/>
            <person name="Barry K.W."/>
            <person name="Haridas S."/>
            <person name="Chen C."/>
            <person name="Bauer D."/>
            <person name="Andreopoulos W."/>
            <person name="Pangilinan J."/>
            <person name="LaButti K."/>
            <person name="Riley R."/>
            <person name="Lipzen A."/>
            <person name="Clum A."/>
            <person name="Drula E."/>
            <person name="Henrissat B."/>
            <person name="Kohler A."/>
            <person name="Grigoriev I.V."/>
            <person name="Martin F.M."/>
            <person name="Hacquard S."/>
        </authorList>
    </citation>
    <scope>NUCLEOTIDE SEQUENCE [LARGE SCALE GENOMIC DNA]</scope>
    <source>
        <strain evidence="3 4">MPI-CAGE-CH-0241</strain>
    </source>
</reference>
<comment type="caution">
    <text evidence="3">The sequence shown here is derived from an EMBL/GenBank/DDBJ whole genome shotgun (WGS) entry which is preliminary data.</text>
</comment>
<protein>
    <submittedName>
        <fullName evidence="3">Uncharacterized protein</fullName>
    </submittedName>
</protein>
<keyword evidence="2" id="KW-1133">Transmembrane helix</keyword>
<evidence type="ECO:0000313" key="3">
    <source>
        <dbReference type="EMBL" id="KAH6898301.1"/>
    </source>
</evidence>